<evidence type="ECO:0000256" key="1">
    <source>
        <dbReference type="PROSITE-ProRule" id="PRU00176"/>
    </source>
</evidence>
<dbReference type="GO" id="GO:0000381">
    <property type="term" value="P:regulation of alternative mRNA splicing, via spliceosome"/>
    <property type="evidence" value="ECO:0007669"/>
    <property type="project" value="TreeGrafter"/>
</dbReference>
<dbReference type="RefSeq" id="XP_058330590.1">
    <property type="nucleotide sequence ID" value="XM_058474850.1"/>
</dbReference>
<dbReference type="InterPro" id="IPR000504">
    <property type="entry name" value="RRM_dom"/>
</dbReference>
<feature type="domain" description="RRM" evidence="3">
    <location>
        <begin position="273"/>
        <end position="364"/>
    </location>
</feature>
<dbReference type="Gene3D" id="3.30.70.330">
    <property type="match status" value="1"/>
</dbReference>
<feature type="compositionally biased region" description="Basic and acidic residues" evidence="2">
    <location>
        <begin position="1"/>
        <end position="10"/>
    </location>
</feature>
<gene>
    <name evidence="5" type="ORF">N7468_005553</name>
</gene>
<feature type="compositionally biased region" description="Basic and acidic residues" evidence="2">
    <location>
        <begin position="520"/>
        <end position="529"/>
    </location>
</feature>
<organism evidence="5 6">
    <name type="scientific">Penicillium chermesinum</name>
    <dbReference type="NCBI Taxonomy" id="63820"/>
    <lineage>
        <taxon>Eukaryota</taxon>
        <taxon>Fungi</taxon>
        <taxon>Dikarya</taxon>
        <taxon>Ascomycota</taxon>
        <taxon>Pezizomycotina</taxon>
        <taxon>Eurotiomycetes</taxon>
        <taxon>Eurotiomycetidae</taxon>
        <taxon>Eurotiales</taxon>
        <taxon>Aspergillaceae</taxon>
        <taxon>Penicillium</taxon>
    </lineage>
</organism>
<dbReference type="InterPro" id="IPR057720">
    <property type="entry name" value="RRM_YTH1"/>
</dbReference>
<dbReference type="CDD" id="cd00590">
    <property type="entry name" value="RRM_SF"/>
    <property type="match status" value="1"/>
</dbReference>
<dbReference type="PANTHER" id="PTHR12357">
    <property type="entry name" value="YTH YT521-B HOMOLOGY DOMAIN-CONTAINING"/>
    <property type="match status" value="1"/>
</dbReference>
<keyword evidence="6" id="KW-1185">Reference proteome</keyword>
<feature type="region of interest" description="Disordered" evidence="2">
    <location>
        <begin position="1"/>
        <end position="65"/>
    </location>
</feature>
<protein>
    <submittedName>
        <fullName evidence="5">Nucleotide-binding alpha-beta plait</fullName>
    </submittedName>
</protein>
<dbReference type="OrthoDB" id="306690at2759"/>
<feature type="compositionally biased region" description="Polar residues" evidence="2">
    <location>
        <begin position="39"/>
        <end position="51"/>
    </location>
</feature>
<feature type="compositionally biased region" description="Low complexity" evidence="2">
    <location>
        <begin position="182"/>
        <end position="192"/>
    </location>
</feature>
<feature type="compositionally biased region" description="Polar residues" evidence="2">
    <location>
        <begin position="16"/>
        <end position="29"/>
    </location>
</feature>
<feature type="compositionally biased region" description="Basic and acidic residues" evidence="2">
    <location>
        <begin position="212"/>
        <end position="226"/>
    </location>
</feature>
<evidence type="ECO:0000259" key="4">
    <source>
        <dbReference type="PROSITE" id="PS50882"/>
    </source>
</evidence>
<dbReference type="GeneID" id="83202153"/>
<comment type="caution">
    <text evidence="5">The sequence shown here is derived from an EMBL/GenBank/DDBJ whole genome shotgun (WGS) entry which is preliminary data.</text>
</comment>
<accession>A0A9W9TNA9</accession>
<feature type="region of interest" description="Disordered" evidence="2">
    <location>
        <begin position="182"/>
        <end position="272"/>
    </location>
</feature>
<feature type="region of interest" description="Disordered" evidence="2">
    <location>
        <begin position="514"/>
        <end position="543"/>
    </location>
</feature>
<evidence type="ECO:0000313" key="6">
    <source>
        <dbReference type="Proteomes" id="UP001150941"/>
    </source>
</evidence>
<dbReference type="SMART" id="SM00360">
    <property type="entry name" value="RRM"/>
    <property type="match status" value="1"/>
</dbReference>
<keyword evidence="1" id="KW-0694">RNA-binding</keyword>
<dbReference type="InterPro" id="IPR035979">
    <property type="entry name" value="RBD_domain_sf"/>
</dbReference>
<dbReference type="Proteomes" id="UP001150941">
    <property type="component" value="Unassembled WGS sequence"/>
</dbReference>
<proteinExistence type="predicted"/>
<dbReference type="InterPro" id="IPR007275">
    <property type="entry name" value="YTH_domain"/>
</dbReference>
<feature type="domain" description="YTH" evidence="4">
    <location>
        <begin position="395"/>
        <end position="594"/>
    </location>
</feature>
<dbReference type="SUPFAM" id="SSF54928">
    <property type="entry name" value="RNA-binding domain, RBD"/>
    <property type="match status" value="1"/>
</dbReference>
<dbReference type="PANTHER" id="PTHR12357:SF3">
    <property type="entry name" value="YTH DOMAIN-CONTAINING PROTEIN 1"/>
    <property type="match status" value="1"/>
</dbReference>
<evidence type="ECO:0000256" key="2">
    <source>
        <dbReference type="SAM" id="MobiDB-lite"/>
    </source>
</evidence>
<feature type="compositionally biased region" description="Polar residues" evidence="2">
    <location>
        <begin position="232"/>
        <end position="244"/>
    </location>
</feature>
<reference evidence="5" key="1">
    <citation type="submission" date="2022-11" db="EMBL/GenBank/DDBJ databases">
        <authorList>
            <person name="Petersen C."/>
        </authorList>
    </citation>
    <scope>NUCLEOTIDE SEQUENCE</scope>
    <source>
        <strain evidence="5">IBT 19713</strain>
    </source>
</reference>
<dbReference type="AlphaFoldDB" id="A0A9W9TNA9"/>
<dbReference type="PROSITE" id="PS50882">
    <property type="entry name" value="YTH"/>
    <property type="match status" value="1"/>
</dbReference>
<dbReference type="EMBL" id="JAPQKS010000004">
    <property type="protein sequence ID" value="KAJ5232597.1"/>
    <property type="molecule type" value="Genomic_DNA"/>
</dbReference>
<dbReference type="Gene3D" id="3.10.590.10">
    <property type="entry name" value="ph1033 like domains"/>
    <property type="match status" value="1"/>
</dbReference>
<dbReference type="InterPro" id="IPR045168">
    <property type="entry name" value="YTH_prot"/>
</dbReference>
<dbReference type="InterPro" id="IPR012677">
    <property type="entry name" value="Nucleotide-bd_a/b_plait_sf"/>
</dbReference>
<feature type="compositionally biased region" description="Basic and acidic residues" evidence="2">
    <location>
        <begin position="364"/>
        <end position="378"/>
    </location>
</feature>
<dbReference type="Pfam" id="PF25701">
    <property type="entry name" value="RRM_YTH1"/>
    <property type="match status" value="1"/>
</dbReference>
<dbReference type="GO" id="GO:0005654">
    <property type="term" value="C:nucleoplasm"/>
    <property type="evidence" value="ECO:0007669"/>
    <property type="project" value="TreeGrafter"/>
</dbReference>
<name>A0A9W9TNA9_9EURO</name>
<evidence type="ECO:0000313" key="5">
    <source>
        <dbReference type="EMBL" id="KAJ5232597.1"/>
    </source>
</evidence>
<feature type="region of interest" description="Disordered" evidence="2">
    <location>
        <begin position="353"/>
        <end position="391"/>
    </location>
</feature>
<sequence>MGDVPPDKVKSPPAAEQTTSKPNPPASGSQGNGNGGTISGHSRSTLVNQPPASGPGYTAHGRYGPPSSLNMGNMAYSLPGHHSQSSPFEPHLVHQYNSSPHAQAMMYSIQSMGHYPGAPGGGVPYGIPYAPAYAHYPAHQLGPAQYSSGPYYGGHSPMHNVGTNQGHVYAGSYYAHTYPGTYGPPQTGPMPQNRTQSRPASKEYPKANFNIPKKETERRGDAEYDVTKTIVDGSNPSRLTSEPSSAIEVGSLPPTSVPSTPRGPPRKPKQSGHALWVGNLPPGANVLDLKDHFSREATDDIESVFLISKSNCAFVNYKTAAACAAALTRFHDSRFHGVRLVCRLRKGFTVPGSGSTMAATTARHRMEEAEPSGEESRGVDSSTTRPEEASGHSADRYFIVKSLTVEDLELSKQSGIWATQSHNEVNLNRAFETTDNVYLIFSANKSGEYFGYARMLSPITDDEDLTLQVPPRPEPTLAGNDDLEMTPTAATATAPRGRIIDDSARGTIFWEVESSEGENDEVRSEKSVEAPDDSEIEPQSFGKPFRIEWQSTERVPFHRTRGLRNPWNANREVKIARDGTEIEPTVGRKLVQLFHQS</sequence>
<dbReference type="GO" id="GO:0000398">
    <property type="term" value="P:mRNA splicing, via spliceosome"/>
    <property type="evidence" value="ECO:0007669"/>
    <property type="project" value="TreeGrafter"/>
</dbReference>
<reference evidence="5" key="2">
    <citation type="journal article" date="2023" name="IMA Fungus">
        <title>Comparative genomic study of the Penicillium genus elucidates a diverse pangenome and 15 lateral gene transfer events.</title>
        <authorList>
            <person name="Petersen C."/>
            <person name="Sorensen T."/>
            <person name="Nielsen M.R."/>
            <person name="Sondergaard T.E."/>
            <person name="Sorensen J.L."/>
            <person name="Fitzpatrick D.A."/>
            <person name="Frisvad J.C."/>
            <person name="Nielsen K.L."/>
        </authorList>
    </citation>
    <scope>NUCLEOTIDE SEQUENCE</scope>
    <source>
        <strain evidence="5">IBT 19713</strain>
    </source>
</reference>
<evidence type="ECO:0000259" key="3">
    <source>
        <dbReference type="PROSITE" id="PS50102"/>
    </source>
</evidence>
<dbReference type="CDD" id="cd21134">
    <property type="entry name" value="YTH"/>
    <property type="match status" value="1"/>
</dbReference>
<dbReference type="PROSITE" id="PS50102">
    <property type="entry name" value="RRM"/>
    <property type="match status" value="1"/>
</dbReference>
<dbReference type="Pfam" id="PF04146">
    <property type="entry name" value="YTH"/>
    <property type="match status" value="1"/>
</dbReference>
<dbReference type="GO" id="GO:1990247">
    <property type="term" value="F:N6-methyladenosine-containing RNA reader activity"/>
    <property type="evidence" value="ECO:0007669"/>
    <property type="project" value="TreeGrafter"/>
</dbReference>
<dbReference type="GO" id="GO:0003729">
    <property type="term" value="F:mRNA binding"/>
    <property type="evidence" value="ECO:0007669"/>
    <property type="project" value="TreeGrafter"/>
</dbReference>